<reference evidence="3" key="1">
    <citation type="journal article" date="2019" name="Int. J. Syst. Evol. Microbiol.">
        <title>The Global Catalogue of Microorganisms (GCM) 10K type strain sequencing project: providing services to taxonomists for standard genome sequencing and annotation.</title>
        <authorList>
            <consortium name="The Broad Institute Genomics Platform"/>
            <consortium name="The Broad Institute Genome Sequencing Center for Infectious Disease"/>
            <person name="Wu L."/>
            <person name="Ma J."/>
        </authorList>
    </citation>
    <scope>NUCLEOTIDE SEQUENCE [LARGE SCALE GENOMIC DNA]</scope>
    <source>
        <strain evidence="3">JCM 18127</strain>
    </source>
</reference>
<keyword evidence="3" id="KW-1185">Reference proteome</keyword>
<feature type="transmembrane region" description="Helical" evidence="1">
    <location>
        <begin position="177"/>
        <end position="195"/>
    </location>
</feature>
<feature type="transmembrane region" description="Helical" evidence="1">
    <location>
        <begin position="63"/>
        <end position="81"/>
    </location>
</feature>
<feature type="transmembrane region" description="Helical" evidence="1">
    <location>
        <begin position="122"/>
        <end position="147"/>
    </location>
</feature>
<keyword evidence="1" id="KW-1133">Transmembrane helix</keyword>
<evidence type="ECO:0000313" key="2">
    <source>
        <dbReference type="EMBL" id="GAA4671721.1"/>
    </source>
</evidence>
<gene>
    <name evidence="2" type="ORF">GCM10023226_05420</name>
</gene>
<feature type="transmembrane region" description="Helical" evidence="1">
    <location>
        <begin position="201"/>
        <end position="221"/>
    </location>
</feature>
<dbReference type="EMBL" id="BAABIM010000001">
    <property type="protein sequence ID" value="GAA4671721.1"/>
    <property type="molecule type" value="Genomic_DNA"/>
</dbReference>
<protein>
    <recommendedName>
        <fullName evidence="4">MFS transporter</fullName>
    </recommendedName>
</protein>
<organism evidence="2 3">
    <name type="scientific">Nocardioides nanhaiensis</name>
    <dbReference type="NCBI Taxonomy" id="1476871"/>
    <lineage>
        <taxon>Bacteria</taxon>
        <taxon>Bacillati</taxon>
        <taxon>Actinomycetota</taxon>
        <taxon>Actinomycetes</taxon>
        <taxon>Propionibacteriales</taxon>
        <taxon>Nocardioidaceae</taxon>
        <taxon>Nocardioides</taxon>
    </lineage>
</organism>
<evidence type="ECO:0008006" key="4">
    <source>
        <dbReference type="Google" id="ProtNLM"/>
    </source>
</evidence>
<name>A0ABP8VU92_9ACTN</name>
<evidence type="ECO:0000256" key="1">
    <source>
        <dbReference type="SAM" id="Phobius"/>
    </source>
</evidence>
<feature type="transmembrane region" description="Helical" evidence="1">
    <location>
        <begin position="87"/>
        <end position="110"/>
    </location>
</feature>
<feature type="transmembrane region" description="Helical" evidence="1">
    <location>
        <begin position="153"/>
        <end position="172"/>
    </location>
</feature>
<sequence length="230" mass="23361">MVAPVVTINGPGASPGSGSGAELLITPVGWAFSIWGVIYTLAIVQAVSALASSGVRVSRRFQVDQVVLYLAAVLWILMAALDSSTLTFLALAVMFGAAVDGVLTLARTGVEPRRHGLLTRAAFGLFAGWVSAAFFLNLSTALVGWGVVEADQVGWQLVVVAAATLTLAALVLRTRLVAYAAAGLWALMGIIVTGASEDTTAVVVAGAIAAVVLAGTAVVALRGASTPHAH</sequence>
<keyword evidence="1" id="KW-0812">Transmembrane</keyword>
<proteinExistence type="predicted"/>
<keyword evidence="1" id="KW-0472">Membrane</keyword>
<dbReference type="Proteomes" id="UP001500621">
    <property type="component" value="Unassembled WGS sequence"/>
</dbReference>
<comment type="caution">
    <text evidence="2">The sequence shown here is derived from an EMBL/GenBank/DDBJ whole genome shotgun (WGS) entry which is preliminary data.</text>
</comment>
<accession>A0ABP8VU92</accession>
<evidence type="ECO:0000313" key="3">
    <source>
        <dbReference type="Proteomes" id="UP001500621"/>
    </source>
</evidence>
<feature type="transmembrane region" description="Helical" evidence="1">
    <location>
        <begin position="30"/>
        <end position="51"/>
    </location>
</feature>